<reference evidence="3" key="1">
    <citation type="journal article" date="2010" name="ISME J.">
        <title>The complete genome sequence of the algal symbiont Dinoroseobacter shibae: a hitchhiker's guide to life in the sea.</title>
        <authorList>
            <person name="Wagner-Dobler I."/>
            <person name="Ballhausen B."/>
            <person name="Berger M."/>
            <person name="Brinkhoff T."/>
            <person name="Buchholz I."/>
            <person name="Bunk B."/>
            <person name="Cypionka H."/>
            <person name="Daniel R."/>
            <person name="Drepper T."/>
            <person name="Gerdts G."/>
            <person name="Hahnke S."/>
            <person name="Han C."/>
            <person name="Jahn D."/>
            <person name="Kalhoefer D."/>
            <person name="Kiss H."/>
            <person name="Klenk H.P."/>
            <person name="Kyrpides N."/>
            <person name="Liebl W."/>
            <person name="Liesegang H."/>
            <person name="Meincke L."/>
            <person name="Pati A."/>
            <person name="Petersen J."/>
            <person name="Piekarski T."/>
            <person name="Pommerenke C."/>
            <person name="Pradella S."/>
            <person name="Pukall R."/>
            <person name="Rabus R."/>
            <person name="Stackebrandt E."/>
            <person name="Thole S."/>
            <person name="Thompson L."/>
            <person name="Tielen P."/>
            <person name="Tomasch J."/>
            <person name="von Jan M."/>
            <person name="Wanphrut N."/>
            <person name="Wichels A."/>
            <person name="Zech H."/>
            <person name="Simon M."/>
        </authorList>
    </citation>
    <scope>NUCLEOTIDE SEQUENCE [LARGE SCALE GENOMIC DNA]</scope>
    <source>
        <strain evidence="3">DSM 16493 / NCIMB 14021 / DFL 12</strain>
    </source>
</reference>
<keyword evidence="1" id="KW-0732">Signal</keyword>
<dbReference type="HOGENOM" id="CLU_032896_3_1_5"/>
<dbReference type="InterPro" id="IPR010869">
    <property type="entry name" value="DUF1501"/>
</dbReference>
<dbReference type="Proteomes" id="UP000006833">
    <property type="component" value="Chromosome"/>
</dbReference>
<feature type="chain" id="PRO_5002726219" description="Twin-arginine translocation pathway signal" evidence="1">
    <location>
        <begin position="32"/>
        <end position="389"/>
    </location>
</feature>
<dbReference type="AlphaFoldDB" id="A8LRQ8"/>
<accession>A8LRQ8</accession>
<sequence length="389" mass="41063">MDVTRRKLLRSGLAVGCSLAASPLITPVTLAAVPGDARLVVIVLRGAMDGLDVVRPVGDVDFKALRPSATDHGPALDTRFALHPELAPLAPWWQRGELAFAHAVSTPYRDRRSHFDGQDALENGSAATNGALTPGADGWLNRALAGLPDVRSETGFAVGHETLLLLRGDQPVSTWAPDADLHLSPQAQALLRKIYAGDPLFAAAHAQAAALSEATDAAEMSARQARRGEALARFSAARLREETRVAAFSLGGWDTHARQAPALARALRDLVSALTTLKTDLGADWSRTVVMAVTEFGRTARENGSQGTDHGTGGAALFAGGALAGGRVITDWPGLSDAALYEGRDLMPTRDLRALAAWVLRDHMGVAASHLDRIVFPGLEMGSSPRLIA</sequence>
<keyword evidence="3" id="KW-1185">Reference proteome</keyword>
<protein>
    <recommendedName>
        <fullName evidence="4">Twin-arginine translocation pathway signal</fullName>
    </recommendedName>
</protein>
<dbReference type="KEGG" id="dsh:Dshi_2353"/>
<dbReference type="Pfam" id="PF07394">
    <property type="entry name" value="DUF1501"/>
    <property type="match status" value="1"/>
</dbReference>
<dbReference type="PROSITE" id="PS51318">
    <property type="entry name" value="TAT"/>
    <property type="match status" value="1"/>
</dbReference>
<evidence type="ECO:0000256" key="1">
    <source>
        <dbReference type="SAM" id="SignalP"/>
    </source>
</evidence>
<dbReference type="InterPro" id="IPR006311">
    <property type="entry name" value="TAT_signal"/>
</dbReference>
<organism evidence="2 3">
    <name type="scientific">Dinoroseobacter shibae (strain DSM 16493 / NCIMB 14021 / DFL 12)</name>
    <dbReference type="NCBI Taxonomy" id="398580"/>
    <lineage>
        <taxon>Bacteria</taxon>
        <taxon>Pseudomonadati</taxon>
        <taxon>Pseudomonadota</taxon>
        <taxon>Alphaproteobacteria</taxon>
        <taxon>Rhodobacterales</taxon>
        <taxon>Roseobacteraceae</taxon>
        <taxon>Dinoroseobacter</taxon>
    </lineage>
</organism>
<dbReference type="RefSeq" id="WP_012179020.1">
    <property type="nucleotide sequence ID" value="NC_009952.1"/>
</dbReference>
<gene>
    <name evidence="2" type="ordered locus">Dshi_2353</name>
</gene>
<dbReference type="STRING" id="398580.Dshi_2353"/>
<evidence type="ECO:0000313" key="2">
    <source>
        <dbReference type="EMBL" id="ABV94089.1"/>
    </source>
</evidence>
<dbReference type="eggNOG" id="COG4102">
    <property type="taxonomic scope" value="Bacteria"/>
</dbReference>
<dbReference type="EMBL" id="CP000830">
    <property type="protein sequence ID" value="ABV94089.1"/>
    <property type="molecule type" value="Genomic_DNA"/>
</dbReference>
<feature type="signal peptide" evidence="1">
    <location>
        <begin position="1"/>
        <end position="31"/>
    </location>
</feature>
<proteinExistence type="predicted"/>
<evidence type="ECO:0008006" key="4">
    <source>
        <dbReference type="Google" id="ProtNLM"/>
    </source>
</evidence>
<dbReference type="PANTHER" id="PTHR43737">
    <property type="entry name" value="BLL7424 PROTEIN"/>
    <property type="match status" value="1"/>
</dbReference>
<name>A8LRQ8_DINSH</name>
<dbReference type="OrthoDB" id="9779968at2"/>
<evidence type="ECO:0000313" key="3">
    <source>
        <dbReference type="Proteomes" id="UP000006833"/>
    </source>
</evidence>
<dbReference type="PANTHER" id="PTHR43737:SF1">
    <property type="entry name" value="DUF1501 DOMAIN-CONTAINING PROTEIN"/>
    <property type="match status" value="1"/>
</dbReference>